<evidence type="ECO:0000313" key="7">
    <source>
        <dbReference type="EMBL" id="RXT49830.1"/>
    </source>
</evidence>
<dbReference type="OrthoDB" id="9801834at2"/>
<dbReference type="Proteomes" id="UP000290819">
    <property type="component" value="Unassembled WGS sequence"/>
</dbReference>
<dbReference type="RefSeq" id="WP_129268963.1">
    <property type="nucleotide sequence ID" value="NZ_MZXW01000015.1"/>
</dbReference>
<proteinExistence type="inferred from homology"/>
<dbReference type="PANTHER" id="PTHR43094">
    <property type="entry name" value="AMINOTRANSFERASE"/>
    <property type="match status" value="1"/>
</dbReference>
<dbReference type="FunFam" id="3.40.640.10:FF:000004">
    <property type="entry name" value="Acetylornithine aminotransferase"/>
    <property type="match status" value="1"/>
</dbReference>
<keyword evidence="3" id="KW-0055">Arginine biosynthesis</keyword>
<evidence type="ECO:0000313" key="8">
    <source>
        <dbReference type="Proteomes" id="UP000290819"/>
    </source>
</evidence>
<keyword evidence="3" id="KW-0028">Amino-acid biosynthesis</keyword>
<dbReference type="InterPro" id="IPR005814">
    <property type="entry name" value="Aminotrans_3"/>
</dbReference>
<organism evidence="7 8">
    <name type="scientific">Bradyrhizobium betae</name>
    <dbReference type="NCBI Taxonomy" id="244734"/>
    <lineage>
        <taxon>Bacteria</taxon>
        <taxon>Pseudomonadati</taxon>
        <taxon>Pseudomonadota</taxon>
        <taxon>Alphaproteobacteria</taxon>
        <taxon>Hyphomicrobiales</taxon>
        <taxon>Nitrobacteraceae</taxon>
        <taxon>Bradyrhizobium</taxon>
    </lineage>
</organism>
<name>A0A4Q1VF81_9BRAD</name>
<dbReference type="GO" id="GO:0005829">
    <property type="term" value="C:cytosol"/>
    <property type="evidence" value="ECO:0007669"/>
    <property type="project" value="TreeGrafter"/>
</dbReference>
<dbReference type="InterPro" id="IPR015421">
    <property type="entry name" value="PyrdxlP-dep_Trfase_major"/>
</dbReference>
<dbReference type="Gene3D" id="3.90.1150.10">
    <property type="entry name" value="Aspartate Aminotransferase, domain 1"/>
    <property type="match status" value="1"/>
</dbReference>
<dbReference type="InterPro" id="IPR015424">
    <property type="entry name" value="PyrdxlP-dep_Trfase"/>
</dbReference>
<gene>
    <name evidence="7" type="ORF">B5V03_08100</name>
</gene>
<accession>A0A4Q1VF81</accession>
<dbReference type="InterPro" id="IPR015422">
    <property type="entry name" value="PyrdxlP-dep_Trfase_small"/>
</dbReference>
<evidence type="ECO:0000256" key="5">
    <source>
        <dbReference type="ARBA" id="ARBA00022898"/>
    </source>
</evidence>
<dbReference type="AlphaFoldDB" id="A0A4Q1VF81"/>
<dbReference type="EMBL" id="MZXW01000015">
    <property type="protein sequence ID" value="RXT49830.1"/>
    <property type="molecule type" value="Genomic_DNA"/>
</dbReference>
<dbReference type="PANTHER" id="PTHR43094:SF1">
    <property type="entry name" value="AMINOTRANSFERASE CLASS-III"/>
    <property type="match status" value="1"/>
</dbReference>
<keyword evidence="5 6" id="KW-0663">Pyridoxal phosphate</keyword>
<dbReference type="GO" id="GO:0008483">
    <property type="term" value="F:transaminase activity"/>
    <property type="evidence" value="ECO:0007669"/>
    <property type="project" value="UniProtKB-KW"/>
</dbReference>
<keyword evidence="4 7" id="KW-0032">Aminotransferase</keyword>
<dbReference type="GO" id="GO:0006526">
    <property type="term" value="P:L-arginine biosynthetic process"/>
    <property type="evidence" value="ECO:0007669"/>
    <property type="project" value="UniProtKB-KW"/>
</dbReference>
<evidence type="ECO:0000256" key="6">
    <source>
        <dbReference type="RuleBase" id="RU003560"/>
    </source>
</evidence>
<dbReference type="GO" id="GO:0030170">
    <property type="term" value="F:pyridoxal phosphate binding"/>
    <property type="evidence" value="ECO:0007669"/>
    <property type="project" value="InterPro"/>
</dbReference>
<evidence type="ECO:0000256" key="2">
    <source>
        <dbReference type="ARBA" id="ARBA00008954"/>
    </source>
</evidence>
<keyword evidence="8" id="KW-1185">Reference proteome</keyword>
<comment type="similarity">
    <text evidence="2 6">Belongs to the class-III pyridoxal-phosphate-dependent aminotransferase family.</text>
</comment>
<evidence type="ECO:0000256" key="4">
    <source>
        <dbReference type="ARBA" id="ARBA00022576"/>
    </source>
</evidence>
<keyword evidence="7" id="KW-0808">Transferase</keyword>
<dbReference type="CDD" id="cd00610">
    <property type="entry name" value="OAT_like"/>
    <property type="match status" value="1"/>
</dbReference>
<evidence type="ECO:0000256" key="3">
    <source>
        <dbReference type="ARBA" id="ARBA00022571"/>
    </source>
</evidence>
<dbReference type="SUPFAM" id="SSF53383">
    <property type="entry name" value="PLP-dependent transferases"/>
    <property type="match status" value="1"/>
</dbReference>
<dbReference type="NCBIfam" id="NF005685">
    <property type="entry name" value="PRK07483.1"/>
    <property type="match status" value="1"/>
</dbReference>
<dbReference type="Pfam" id="PF00202">
    <property type="entry name" value="Aminotran_3"/>
    <property type="match status" value="1"/>
</dbReference>
<comment type="cofactor">
    <cofactor evidence="1">
        <name>pyridoxal 5'-phosphate</name>
        <dbReference type="ChEBI" id="CHEBI:597326"/>
    </cofactor>
</comment>
<evidence type="ECO:0000256" key="1">
    <source>
        <dbReference type="ARBA" id="ARBA00001933"/>
    </source>
</evidence>
<dbReference type="Gene3D" id="3.40.640.10">
    <property type="entry name" value="Type I PLP-dependent aspartate aminotransferase-like (Major domain)"/>
    <property type="match status" value="1"/>
</dbReference>
<comment type="caution">
    <text evidence="7">The sequence shown here is derived from an EMBL/GenBank/DDBJ whole genome shotgun (WGS) entry which is preliminary data.</text>
</comment>
<sequence length="449" mass="48131">MSTRTSRVLHRSLRETPPKAIGGEGVYLFAEDGRRIIDASGGAAVSCLGHQHPRVIAAMAKQASTLAYAHTAFFSSEPAEALAERLVGHEPGGLAYAYFVSGGSEAIEASIKLARQYFIERGEPQRQHFIARRQSYHGNTLGALAAGGNAWRRAPYAPLLSEAFSHVTPAFAYHEKRDGESDAQFVARLAAELEAEFQRLGPNTVAAFLAEPVVGATAGAVTAPDGYFKAMREICDRHGALLILDEVMSGMGRTGTTHAWEQEGIAPDIQAIAKGLGGGYQPIGAMLASGKIIDTIRSGSGAFQHGHTYLAHPLACAAALAVQDVIREDGLLDRVKERGRQLEQRLTERFGNHRHVGDIRGRGLFWAIELVADRATRTSFDPALKLNQKIKAEAFANGLGCYPGGGTVDGVRGDHVLLAPPYIASTEEIDLIVDKLGTAVDKVLRSVNH</sequence>
<dbReference type="PIRSF" id="PIRSF000521">
    <property type="entry name" value="Transaminase_4ab_Lys_Orn"/>
    <property type="match status" value="1"/>
</dbReference>
<reference evidence="7 8" key="1">
    <citation type="submission" date="2017-03" db="EMBL/GenBank/DDBJ databases">
        <authorList>
            <person name="Safronova V.I."/>
            <person name="Sazanova A.L."/>
            <person name="Chirak E.R."/>
        </authorList>
    </citation>
    <scope>NUCLEOTIDE SEQUENCE [LARGE SCALE GENOMIC DNA]</scope>
    <source>
        <strain evidence="7 8">Opo-243</strain>
    </source>
</reference>
<protein>
    <submittedName>
        <fullName evidence="7">Aspartate aminotransferase family protein</fullName>
    </submittedName>
</protein>